<feature type="transmembrane region" description="Helical" evidence="5">
    <location>
        <begin position="746"/>
        <end position="764"/>
    </location>
</feature>
<feature type="non-terminal residue" evidence="7">
    <location>
        <position position="765"/>
    </location>
</feature>
<evidence type="ECO:0000313" key="8">
    <source>
        <dbReference type="Proteomes" id="UP000752696"/>
    </source>
</evidence>
<name>A0A6V7H033_9HYME</name>
<feature type="transmembrane region" description="Helical" evidence="5">
    <location>
        <begin position="466"/>
        <end position="492"/>
    </location>
</feature>
<keyword evidence="8" id="KW-1185">Reference proteome</keyword>
<sequence length="765" mass="86572">FPEPPPLDYYITDVSPTFLSDGIFYHGKPAPCHKCVAKQLRPIKRTANVRVIVAADPLTPIKELDSDTLNRWLRKEKEMYVDSPTKDNGVVFQTLAVFSIFPRSRQYELWYIRERRLKDLQKQKAPIVPCVEKEERLETDDEPCGLSKPPDKPGKLSELPVGNINDCAFEKLKEFDHEEKLDIDRSNKYTPGVIQRMQVLMLLSMHPKSSLLKNPEDTSVKDALEHANTFEVVQKRNETLPVESLVDVNVCHSGKRPPIMDNCCKLEDDIEADDDRRWQPLHENFEFPKTKSEREHMLRELTRPFLHDMHTWYTKNKPTKLIIPLKHSGKRPIPEWRFSHLYKVQVAIRDIETGQGDGKSFDPFSERRIDNPTTDGDTLTHLLKAALGTGILSMPIAFKNAGLVVGVFATVLVAFVCTHCAYILVKCAHVLYYKTRRTEMSFADVAEVAFATGPQWGRKFSKPIRYLIQISLFATYFGTCSVYTVIVAANFNQIIKHYHAESEISLRLMAACLLIPMILLSWIPNLKYLAPVSMVANIFMGSGLGITFYYLVWNMPPITSVPLFASIEDFPRFFSITIFAMEAIGVVMPLENNMKTPQHFVGICGVLNKGMSGVTLIYILLGFLGYVKYQDQTLDSITLNLPTEEVAAQVVKILIALAVYCTFGLQFYVCLDIAWNGIKDRFQKKPLLANYILRTVMVTGAVLLAVIVPTIEPFIGLIGAFCFSILGLLIPVFVETVTYWDVGFGPGNWVALKNVIICIIGLMAL</sequence>
<feature type="non-terminal residue" evidence="7">
    <location>
        <position position="1"/>
    </location>
</feature>
<dbReference type="AlphaFoldDB" id="A0A6V7H033"/>
<proteinExistence type="predicted"/>
<gene>
    <name evidence="7" type="ORF">MHI_LOCUS284226</name>
</gene>
<dbReference type="InterPro" id="IPR013057">
    <property type="entry name" value="AA_transpt_TM"/>
</dbReference>
<feature type="transmembrane region" description="Helical" evidence="5">
    <location>
        <begin position="687"/>
        <end position="708"/>
    </location>
</feature>
<evidence type="ECO:0000256" key="3">
    <source>
        <dbReference type="ARBA" id="ARBA00022989"/>
    </source>
</evidence>
<evidence type="ECO:0000256" key="5">
    <source>
        <dbReference type="SAM" id="Phobius"/>
    </source>
</evidence>
<feature type="transmembrane region" description="Helical" evidence="5">
    <location>
        <begin position="649"/>
        <end position="675"/>
    </location>
</feature>
<dbReference type="Pfam" id="PF01490">
    <property type="entry name" value="Aa_trans"/>
    <property type="match status" value="1"/>
</dbReference>
<accession>A0A6V7H033</accession>
<dbReference type="GO" id="GO:0015179">
    <property type="term" value="F:L-amino acid transmembrane transporter activity"/>
    <property type="evidence" value="ECO:0007669"/>
    <property type="project" value="TreeGrafter"/>
</dbReference>
<feature type="transmembrane region" description="Helical" evidence="5">
    <location>
        <begin position="535"/>
        <end position="553"/>
    </location>
</feature>
<feature type="transmembrane region" description="Helical" evidence="5">
    <location>
        <begin position="401"/>
        <end position="425"/>
    </location>
</feature>
<evidence type="ECO:0000259" key="6">
    <source>
        <dbReference type="Pfam" id="PF01490"/>
    </source>
</evidence>
<keyword evidence="2 5" id="KW-0812">Transmembrane</keyword>
<evidence type="ECO:0000313" key="7">
    <source>
        <dbReference type="EMBL" id="CAD1472264.1"/>
    </source>
</evidence>
<feature type="transmembrane region" description="Helical" evidence="5">
    <location>
        <begin position="611"/>
        <end position="629"/>
    </location>
</feature>
<keyword evidence="3 5" id="KW-1133">Transmembrane helix</keyword>
<evidence type="ECO:0000256" key="1">
    <source>
        <dbReference type="ARBA" id="ARBA00004141"/>
    </source>
</evidence>
<dbReference type="GO" id="GO:0005774">
    <property type="term" value="C:vacuolar membrane"/>
    <property type="evidence" value="ECO:0007669"/>
    <property type="project" value="TreeGrafter"/>
</dbReference>
<dbReference type="EMBL" id="CAJDYZ010005153">
    <property type="protein sequence ID" value="CAD1472264.1"/>
    <property type="molecule type" value="Genomic_DNA"/>
</dbReference>
<feature type="transmembrane region" description="Helical" evidence="5">
    <location>
        <begin position="504"/>
        <end position="523"/>
    </location>
</feature>
<dbReference type="OrthoDB" id="1684102at2759"/>
<feature type="domain" description="Amino acid transporter transmembrane" evidence="6">
    <location>
        <begin position="377"/>
        <end position="764"/>
    </location>
</feature>
<feature type="transmembrane region" description="Helical" evidence="5">
    <location>
        <begin position="573"/>
        <end position="590"/>
    </location>
</feature>
<reference evidence="7" key="1">
    <citation type="submission" date="2020-07" db="EMBL/GenBank/DDBJ databases">
        <authorList>
            <person name="Nazaruddin N."/>
        </authorList>
    </citation>
    <scope>NUCLEOTIDE SEQUENCE</scope>
</reference>
<dbReference type="PANTHER" id="PTHR22950">
    <property type="entry name" value="AMINO ACID TRANSPORTER"/>
    <property type="match status" value="1"/>
</dbReference>
<dbReference type="Proteomes" id="UP000752696">
    <property type="component" value="Unassembled WGS sequence"/>
</dbReference>
<feature type="transmembrane region" description="Helical" evidence="5">
    <location>
        <begin position="714"/>
        <end position="734"/>
    </location>
</feature>
<comment type="subcellular location">
    <subcellularLocation>
        <location evidence="1">Membrane</location>
        <topology evidence="1">Multi-pass membrane protein</topology>
    </subcellularLocation>
</comment>
<comment type="caution">
    <text evidence="7">The sequence shown here is derived from an EMBL/GenBank/DDBJ whole genome shotgun (WGS) entry which is preliminary data.</text>
</comment>
<evidence type="ECO:0000256" key="4">
    <source>
        <dbReference type="ARBA" id="ARBA00023136"/>
    </source>
</evidence>
<protein>
    <recommendedName>
        <fullName evidence="6">Amino acid transporter transmembrane domain-containing protein</fullName>
    </recommendedName>
</protein>
<dbReference type="PANTHER" id="PTHR22950:SF154">
    <property type="entry name" value="PROTON-COUPLED AMINO ACID TRANSPORTER-LIKE PROTEIN PATHETIC"/>
    <property type="match status" value="1"/>
</dbReference>
<evidence type="ECO:0000256" key="2">
    <source>
        <dbReference type="ARBA" id="ARBA00022692"/>
    </source>
</evidence>
<keyword evidence="4 5" id="KW-0472">Membrane</keyword>
<organism evidence="7 8">
    <name type="scientific">Heterotrigona itama</name>
    <dbReference type="NCBI Taxonomy" id="395501"/>
    <lineage>
        <taxon>Eukaryota</taxon>
        <taxon>Metazoa</taxon>
        <taxon>Ecdysozoa</taxon>
        <taxon>Arthropoda</taxon>
        <taxon>Hexapoda</taxon>
        <taxon>Insecta</taxon>
        <taxon>Pterygota</taxon>
        <taxon>Neoptera</taxon>
        <taxon>Endopterygota</taxon>
        <taxon>Hymenoptera</taxon>
        <taxon>Apocrita</taxon>
        <taxon>Aculeata</taxon>
        <taxon>Apoidea</taxon>
        <taxon>Anthophila</taxon>
        <taxon>Apidae</taxon>
        <taxon>Heterotrigona</taxon>
    </lineage>
</organism>